<dbReference type="SUPFAM" id="SSF47616">
    <property type="entry name" value="GST C-terminal domain-like"/>
    <property type="match status" value="1"/>
</dbReference>
<dbReference type="SFLD" id="SFLDS00019">
    <property type="entry name" value="Glutathione_Transferase_(cytos"/>
    <property type="match status" value="1"/>
</dbReference>
<dbReference type="Gene3D" id="1.20.1050.10">
    <property type="match status" value="1"/>
</dbReference>
<evidence type="ECO:0000259" key="3">
    <source>
        <dbReference type="PROSITE" id="PS50405"/>
    </source>
</evidence>
<dbReference type="InterPro" id="IPR040079">
    <property type="entry name" value="Glutathione_S-Trfase"/>
</dbReference>
<sequence length="217" mass="24571">MATAASRKSVMTLYCSPTCAYSHRTRIVLHEKGISADIEYVDMGNPPEDLVELNPYGTMPTLVDRDLVLYDSRIIMEYLDERFPHPPLHPMDPVSRARARLLVHRVEHDWYSLLEEIEHAPEGRSQKARKQLRESLLAAAPVFAAKPYFLSDEFCLVDCSLAPLLWRLPMLGIGLPRQADAIKAYGARLFERHSFQASLSEEEREFAAPAHAAPEDA</sequence>
<proteinExistence type="inferred from homology"/>
<dbReference type="CDD" id="cd03059">
    <property type="entry name" value="GST_N_SspA"/>
    <property type="match status" value="1"/>
</dbReference>
<dbReference type="PROSITE" id="PS50404">
    <property type="entry name" value="GST_NTER"/>
    <property type="match status" value="1"/>
</dbReference>
<dbReference type="Gene3D" id="3.40.30.10">
    <property type="entry name" value="Glutaredoxin"/>
    <property type="match status" value="1"/>
</dbReference>
<dbReference type="KEGG" id="metu:GNH96_07350"/>
<dbReference type="Proteomes" id="UP000503004">
    <property type="component" value="Chromosome"/>
</dbReference>
<dbReference type="CDD" id="cd03186">
    <property type="entry name" value="GST_C_SspA"/>
    <property type="match status" value="1"/>
</dbReference>
<dbReference type="SUPFAM" id="SSF52833">
    <property type="entry name" value="Thioredoxin-like"/>
    <property type="match status" value="1"/>
</dbReference>
<evidence type="ECO:0000259" key="2">
    <source>
        <dbReference type="PROSITE" id="PS50404"/>
    </source>
</evidence>
<dbReference type="InterPro" id="IPR004045">
    <property type="entry name" value="Glutathione_S-Trfase_N"/>
</dbReference>
<organism evidence="4 5">
    <name type="scientific">Methylococcus geothermalis</name>
    <dbReference type="NCBI Taxonomy" id="2681310"/>
    <lineage>
        <taxon>Bacteria</taxon>
        <taxon>Pseudomonadati</taxon>
        <taxon>Pseudomonadota</taxon>
        <taxon>Gammaproteobacteria</taxon>
        <taxon>Methylococcales</taxon>
        <taxon>Methylococcaceae</taxon>
        <taxon>Methylococcus</taxon>
    </lineage>
</organism>
<comment type="similarity">
    <text evidence="1">Belongs to the GST superfamily. HSP26 family.</text>
</comment>
<dbReference type="PANTHER" id="PTHR43968">
    <property type="match status" value="1"/>
</dbReference>
<dbReference type="InterPro" id="IPR034341">
    <property type="entry name" value="SspA_N"/>
</dbReference>
<dbReference type="Pfam" id="PF00043">
    <property type="entry name" value="GST_C"/>
    <property type="match status" value="1"/>
</dbReference>
<gene>
    <name evidence="4" type="ORF">GNH96_07350</name>
</gene>
<dbReference type="InterPro" id="IPR036249">
    <property type="entry name" value="Thioredoxin-like_sf"/>
</dbReference>
<keyword evidence="5" id="KW-1185">Reference proteome</keyword>
<dbReference type="InterPro" id="IPR034342">
    <property type="entry name" value="SspA_C"/>
</dbReference>
<evidence type="ECO:0000313" key="5">
    <source>
        <dbReference type="Proteomes" id="UP000503004"/>
    </source>
</evidence>
<feature type="domain" description="GST N-terminal" evidence="2">
    <location>
        <begin position="9"/>
        <end position="87"/>
    </location>
</feature>
<dbReference type="AlphaFoldDB" id="A0A858Q7X2"/>
<feature type="domain" description="GST C-terminal" evidence="3">
    <location>
        <begin position="92"/>
        <end position="210"/>
    </location>
</feature>
<dbReference type="InterPro" id="IPR050983">
    <property type="entry name" value="GST_Omega/HSP26"/>
</dbReference>
<reference evidence="5" key="1">
    <citation type="submission" date="2019-12" db="EMBL/GenBank/DDBJ databases">
        <authorList>
            <person name="Awala S.I."/>
            <person name="Rhee S.K."/>
        </authorList>
    </citation>
    <scope>NUCLEOTIDE SEQUENCE [LARGE SCALE GENOMIC DNA]</scope>
    <source>
        <strain evidence="5">IM1</strain>
    </source>
</reference>
<dbReference type="PROSITE" id="PS51354">
    <property type="entry name" value="GLUTAREDOXIN_2"/>
    <property type="match status" value="1"/>
</dbReference>
<dbReference type="PANTHER" id="PTHR43968:SF6">
    <property type="entry name" value="GLUTATHIONE S-TRANSFERASE OMEGA"/>
    <property type="match status" value="1"/>
</dbReference>
<dbReference type="InterPro" id="IPR036282">
    <property type="entry name" value="Glutathione-S-Trfase_C_sf"/>
</dbReference>
<dbReference type="InterPro" id="IPR010987">
    <property type="entry name" value="Glutathione-S-Trfase_C-like"/>
</dbReference>
<accession>A0A858Q7X2</accession>
<name>A0A858Q7X2_9GAMM</name>
<evidence type="ECO:0000256" key="1">
    <source>
        <dbReference type="ARBA" id="ARBA00009929"/>
    </source>
</evidence>
<dbReference type="PROSITE" id="PS50405">
    <property type="entry name" value="GST_CTER"/>
    <property type="match status" value="1"/>
</dbReference>
<dbReference type="GO" id="GO:0005737">
    <property type="term" value="C:cytoplasm"/>
    <property type="evidence" value="ECO:0007669"/>
    <property type="project" value="TreeGrafter"/>
</dbReference>
<dbReference type="SFLD" id="SFLDG00358">
    <property type="entry name" value="Main_(cytGST)"/>
    <property type="match status" value="1"/>
</dbReference>
<evidence type="ECO:0000313" key="4">
    <source>
        <dbReference type="EMBL" id="QJD29806.1"/>
    </source>
</evidence>
<dbReference type="EMBL" id="CP046565">
    <property type="protein sequence ID" value="QJD29806.1"/>
    <property type="molecule type" value="Genomic_DNA"/>
</dbReference>
<dbReference type="InterPro" id="IPR004046">
    <property type="entry name" value="GST_C"/>
</dbReference>
<protein>
    <submittedName>
        <fullName evidence="4">Stringent starvation protein A</fullName>
    </submittedName>
</protein>
<dbReference type="Pfam" id="PF13409">
    <property type="entry name" value="GST_N_2"/>
    <property type="match status" value="1"/>
</dbReference>